<dbReference type="EMBL" id="AZEF01000032">
    <property type="protein sequence ID" value="KRL00929.1"/>
    <property type="molecule type" value="Genomic_DNA"/>
</dbReference>
<accession>A0A0R1M031</accession>
<name>A0A0R1M031_9LACO</name>
<dbReference type="Pfam" id="PF00440">
    <property type="entry name" value="TetR_N"/>
    <property type="match status" value="1"/>
</dbReference>
<dbReference type="STRING" id="1423731.FC81_GL001764"/>
<evidence type="ECO:0000313" key="5">
    <source>
        <dbReference type="Proteomes" id="UP000051621"/>
    </source>
</evidence>
<dbReference type="AlphaFoldDB" id="A0A0R1M031"/>
<dbReference type="GO" id="GO:0003677">
    <property type="term" value="F:DNA binding"/>
    <property type="evidence" value="ECO:0007669"/>
    <property type="project" value="UniProtKB-UniRule"/>
</dbReference>
<evidence type="ECO:0000256" key="2">
    <source>
        <dbReference type="PROSITE-ProRule" id="PRU00335"/>
    </source>
</evidence>
<comment type="caution">
    <text evidence="4">The sequence shown here is derived from an EMBL/GenBank/DDBJ whole genome shotgun (WGS) entry which is preliminary data.</text>
</comment>
<dbReference type="InterPro" id="IPR050624">
    <property type="entry name" value="HTH-type_Tx_Regulator"/>
</dbReference>
<dbReference type="PROSITE" id="PS50977">
    <property type="entry name" value="HTH_TETR_2"/>
    <property type="match status" value="1"/>
</dbReference>
<dbReference type="InterPro" id="IPR009057">
    <property type="entry name" value="Homeodomain-like_sf"/>
</dbReference>
<gene>
    <name evidence="4" type="ORF">FC81_GL001764</name>
</gene>
<dbReference type="Gene3D" id="1.10.357.10">
    <property type="entry name" value="Tetracycline Repressor, domain 2"/>
    <property type="match status" value="1"/>
</dbReference>
<evidence type="ECO:0000313" key="4">
    <source>
        <dbReference type="EMBL" id="KRL00929.1"/>
    </source>
</evidence>
<protein>
    <submittedName>
        <fullName evidence="4">Transcriptional regulator</fullName>
    </submittedName>
</protein>
<dbReference type="PANTHER" id="PTHR43479:SF11">
    <property type="entry name" value="ACREF_ENVCD OPERON REPRESSOR-RELATED"/>
    <property type="match status" value="1"/>
</dbReference>
<dbReference type="InterPro" id="IPR001647">
    <property type="entry name" value="HTH_TetR"/>
</dbReference>
<dbReference type="SUPFAM" id="SSF46689">
    <property type="entry name" value="Homeodomain-like"/>
    <property type="match status" value="1"/>
</dbReference>
<evidence type="ECO:0000256" key="1">
    <source>
        <dbReference type="ARBA" id="ARBA00023125"/>
    </source>
</evidence>
<evidence type="ECO:0000259" key="3">
    <source>
        <dbReference type="PROSITE" id="PS50977"/>
    </source>
</evidence>
<feature type="DNA-binding region" description="H-T-H motif" evidence="2">
    <location>
        <begin position="17"/>
        <end position="36"/>
    </location>
</feature>
<dbReference type="PATRIC" id="fig|1423731.3.peg.1807"/>
<feature type="domain" description="HTH tetR-type" evidence="3">
    <location>
        <begin position="1"/>
        <end position="54"/>
    </location>
</feature>
<reference evidence="4 5" key="1">
    <citation type="journal article" date="2015" name="Genome Announc.">
        <title>Expanding the biotechnology potential of lactobacilli through comparative genomics of 213 strains and associated genera.</title>
        <authorList>
            <person name="Sun Z."/>
            <person name="Harris H.M."/>
            <person name="McCann A."/>
            <person name="Guo C."/>
            <person name="Argimon S."/>
            <person name="Zhang W."/>
            <person name="Yang X."/>
            <person name="Jeffery I.B."/>
            <person name="Cooney J.C."/>
            <person name="Kagawa T.F."/>
            <person name="Liu W."/>
            <person name="Song Y."/>
            <person name="Salvetti E."/>
            <person name="Wrobel A."/>
            <person name="Rasinkangas P."/>
            <person name="Parkhill J."/>
            <person name="Rea M.C."/>
            <person name="O'Sullivan O."/>
            <person name="Ritari J."/>
            <person name="Douillard F.P."/>
            <person name="Paul Ross R."/>
            <person name="Yang R."/>
            <person name="Briner A.E."/>
            <person name="Felis G.E."/>
            <person name="de Vos W.M."/>
            <person name="Barrangou R."/>
            <person name="Klaenhammer T.R."/>
            <person name="Caufield P.W."/>
            <person name="Cui Y."/>
            <person name="Zhang H."/>
            <person name="O'Toole P.W."/>
        </authorList>
    </citation>
    <scope>NUCLEOTIDE SEQUENCE [LARGE SCALE GENOMIC DNA]</scope>
    <source>
        <strain evidence="4 5">DSM 19910</strain>
    </source>
</reference>
<keyword evidence="1 2" id="KW-0238">DNA-binding</keyword>
<organism evidence="4 5">
    <name type="scientific">Liquorilactobacillus capillatus DSM 19910</name>
    <dbReference type="NCBI Taxonomy" id="1423731"/>
    <lineage>
        <taxon>Bacteria</taxon>
        <taxon>Bacillati</taxon>
        <taxon>Bacillota</taxon>
        <taxon>Bacilli</taxon>
        <taxon>Lactobacillales</taxon>
        <taxon>Lactobacillaceae</taxon>
        <taxon>Liquorilactobacillus</taxon>
    </lineage>
</organism>
<sequence>MKASLSLFAEQGFERTTSSNIAIRAGVSEGTVFKQFKTKHGILKALLQPFIDHVIPRVFNEFTTEVEMSRFTNFEQFLSYMIKDRMTFALENQKQLKVFLQEIVRNPEISKMISVKWNQAMSEKIEYMIDNFKKQKQIVDWPVKRIMQYVISVVLGYLLPRVISNTMASFNLEQKSQEATAFLLRGLSLEK</sequence>
<keyword evidence="5" id="KW-1185">Reference proteome</keyword>
<dbReference type="PANTHER" id="PTHR43479">
    <property type="entry name" value="ACREF/ENVCD OPERON REPRESSOR-RELATED"/>
    <property type="match status" value="1"/>
</dbReference>
<dbReference type="Proteomes" id="UP000051621">
    <property type="component" value="Unassembled WGS sequence"/>
</dbReference>
<proteinExistence type="predicted"/>